<dbReference type="GO" id="GO:0006355">
    <property type="term" value="P:regulation of DNA-templated transcription"/>
    <property type="evidence" value="ECO:0007669"/>
    <property type="project" value="InterPro"/>
</dbReference>
<evidence type="ECO:0000313" key="9">
    <source>
        <dbReference type="EMBL" id="QNO48247.1"/>
    </source>
</evidence>
<name>A0A7G9Y248_9EURY</name>
<dbReference type="EMBL" id="MT631315">
    <property type="protein sequence ID" value="QNO48247.1"/>
    <property type="molecule type" value="Genomic_DNA"/>
</dbReference>
<dbReference type="PANTHER" id="PTHR19278">
    <property type="entry name" value="OROTATE PHOSPHORIBOSYLTRANSFERASE"/>
    <property type="match status" value="1"/>
</dbReference>
<evidence type="ECO:0000256" key="4">
    <source>
        <dbReference type="HAMAP-Rule" id="MF_01214"/>
    </source>
</evidence>
<dbReference type="InterPro" id="IPR029057">
    <property type="entry name" value="PRTase-like"/>
</dbReference>
<dbReference type="EMBL" id="MT630705">
    <property type="protein sequence ID" value="QNO42082.1"/>
    <property type="molecule type" value="Genomic_DNA"/>
</dbReference>
<dbReference type="InterPro" id="IPR000836">
    <property type="entry name" value="PRTase_dom"/>
</dbReference>
<dbReference type="EMBL" id="MT630754">
    <property type="protein sequence ID" value="QNO42648.1"/>
    <property type="molecule type" value="Genomic_DNA"/>
</dbReference>
<organism evidence="7">
    <name type="scientific">Candidatus Methanogaster sp. ANME-2c ERB4</name>
    <dbReference type="NCBI Taxonomy" id="2759911"/>
    <lineage>
        <taxon>Archaea</taxon>
        <taxon>Methanobacteriati</taxon>
        <taxon>Methanobacteriota</taxon>
        <taxon>Stenosarchaea group</taxon>
        <taxon>Methanomicrobia</taxon>
        <taxon>Methanosarcinales</taxon>
        <taxon>ANME-2 cluster</taxon>
        <taxon>Candidatus Methanogasteraceae</taxon>
        <taxon>Candidatus Methanogaster</taxon>
    </lineage>
</organism>
<keyword evidence="2 4" id="KW-0238">DNA-binding</keyword>
<keyword evidence="7" id="KW-0808">Transferase</keyword>
<evidence type="ECO:0000313" key="7">
    <source>
        <dbReference type="EMBL" id="QNO42082.1"/>
    </source>
</evidence>
<dbReference type="GO" id="GO:0003677">
    <property type="term" value="F:DNA binding"/>
    <property type="evidence" value="ECO:0007669"/>
    <property type="project" value="UniProtKB-UniRule"/>
</dbReference>
<dbReference type="Gene3D" id="3.40.50.2020">
    <property type="match status" value="1"/>
</dbReference>
<evidence type="ECO:0000256" key="3">
    <source>
        <dbReference type="ARBA" id="ARBA00023163"/>
    </source>
</evidence>
<evidence type="ECO:0000256" key="1">
    <source>
        <dbReference type="ARBA" id="ARBA00023015"/>
    </source>
</evidence>
<comment type="similarity">
    <text evidence="4">Belongs to the purine/pyrimidine phosphoribosyltransferase family. GfcR subfamily.</text>
</comment>
<dbReference type="AlphaFoldDB" id="A0A7G9Y248"/>
<evidence type="ECO:0000256" key="2">
    <source>
        <dbReference type="ARBA" id="ARBA00023125"/>
    </source>
</evidence>
<dbReference type="GO" id="GO:0019856">
    <property type="term" value="P:pyrimidine nucleobase biosynthetic process"/>
    <property type="evidence" value="ECO:0007669"/>
    <property type="project" value="TreeGrafter"/>
</dbReference>
<dbReference type="CDD" id="cd06223">
    <property type="entry name" value="PRTases_typeI"/>
    <property type="match status" value="1"/>
</dbReference>
<dbReference type="PANTHER" id="PTHR19278:SF41">
    <property type="entry name" value="PYRE-LIKE PROTEIN"/>
    <property type="match status" value="1"/>
</dbReference>
<dbReference type="GO" id="GO:0006222">
    <property type="term" value="P:UMP biosynthetic process"/>
    <property type="evidence" value="ECO:0007669"/>
    <property type="project" value="TreeGrafter"/>
</dbReference>
<keyword evidence="1 4" id="KW-0805">Transcription regulation</keyword>
<keyword evidence="3 4" id="KW-0804">Transcription</keyword>
<feature type="domain" description="Phosphoribosyltransferase" evidence="5">
    <location>
        <begin position="72"/>
        <end position="185"/>
    </location>
</feature>
<dbReference type="InterPro" id="IPR016032">
    <property type="entry name" value="Sig_transdc_resp-reg_C-effctor"/>
</dbReference>
<gene>
    <name evidence="7" type="primary">pyrE</name>
    <name evidence="4" type="synonym">gfcR</name>
    <name evidence="9" type="ORF">BHCKGNAA_00033</name>
    <name evidence="8" type="ORF">LNAFDGMD_00008</name>
    <name evidence="7" type="ORF">NOEFNAIN_00014</name>
    <name evidence="6" type="ORF">PCHDJDJP_00008</name>
</gene>
<evidence type="ECO:0000259" key="5">
    <source>
        <dbReference type="Pfam" id="PF00156"/>
    </source>
</evidence>
<evidence type="ECO:0000313" key="8">
    <source>
        <dbReference type="EMBL" id="QNO42648.1"/>
    </source>
</evidence>
<protein>
    <recommendedName>
        <fullName evidence="4">Transcriptional regulator GfcR</fullName>
    </recommendedName>
</protein>
<comment type="domain">
    <text evidence="4">Contains an N-terminal DNA-binding winged helix-turn-helix domain and a C-terminal regulatory domain (or effector binding domain) resembling phosphoribosyltransferase (PRT) domain.</text>
</comment>
<keyword evidence="7" id="KW-0328">Glycosyltransferase</keyword>
<dbReference type="InterPro" id="IPR022854">
    <property type="entry name" value="GfcR-like"/>
</dbReference>
<dbReference type="Pfam" id="PF00156">
    <property type="entry name" value="Pribosyltran"/>
    <property type="match status" value="1"/>
</dbReference>
<dbReference type="SUPFAM" id="SSF53271">
    <property type="entry name" value="PRTase-like"/>
    <property type="match status" value="1"/>
</dbReference>
<dbReference type="EMBL" id="MT630646">
    <property type="protein sequence ID" value="QNO41486.1"/>
    <property type="molecule type" value="Genomic_DNA"/>
</dbReference>
<dbReference type="SUPFAM" id="SSF46894">
    <property type="entry name" value="C-terminal effector domain of the bipartite response regulators"/>
    <property type="match status" value="1"/>
</dbReference>
<dbReference type="GO" id="GO:0004588">
    <property type="term" value="F:orotate phosphoribosyltransferase activity"/>
    <property type="evidence" value="ECO:0007669"/>
    <property type="project" value="TreeGrafter"/>
</dbReference>
<reference evidence="7" key="1">
    <citation type="submission" date="2020-06" db="EMBL/GenBank/DDBJ databases">
        <title>Unique genomic features of the anaerobic methanotrophic archaea.</title>
        <authorList>
            <person name="Chadwick G.L."/>
            <person name="Skennerton C.T."/>
            <person name="Laso-Perez R."/>
            <person name="Leu A.O."/>
            <person name="Speth D.R."/>
            <person name="Yu H."/>
            <person name="Morgan-Lang C."/>
            <person name="Hatzenpichler R."/>
            <person name="Goudeau D."/>
            <person name="Malmstrom R."/>
            <person name="Brazelton W.J."/>
            <person name="Woyke T."/>
            <person name="Hallam S.J."/>
            <person name="Tyson G.W."/>
            <person name="Wegener G."/>
            <person name="Boetius A."/>
            <person name="Orphan V."/>
        </authorList>
    </citation>
    <scope>NUCLEOTIDE SEQUENCE</scope>
</reference>
<proteinExistence type="inferred from homology"/>
<dbReference type="NCBIfam" id="NF002620">
    <property type="entry name" value="PRK02277.1"/>
    <property type="match status" value="1"/>
</dbReference>
<accession>A0A7G9Y248</accession>
<sequence length="204" mass="21851">MNGIDELTKRATEMKENGMHVGQIADELNVSKETVTYLLTHAGKKTELRAPQDMSMNWRSIGESSYRLRCISDAVADLILDSVEDVAEIDAVVGIAVSGIPLASIVANELGTKLAIFYPNKQLFGTENTDASGIFSHNFADAKGITCVLVDDVITTGGTLTETIKQLTEVGAKPIAIAVLVDKLGKGTIEGVPVFSLLRTLWVS</sequence>
<dbReference type="HAMAP" id="MF_01214">
    <property type="entry name" value="GfcR"/>
    <property type="match status" value="1"/>
</dbReference>
<evidence type="ECO:0000313" key="6">
    <source>
        <dbReference type="EMBL" id="QNO41486.1"/>
    </source>
</evidence>